<accession>A0A2R7UCI4</accession>
<dbReference type="Proteomes" id="UP000244874">
    <property type="component" value="Unassembled WGS sequence"/>
</dbReference>
<dbReference type="AlphaFoldDB" id="A0A2R7UCI4"/>
<gene>
    <name evidence="1" type="ORF">DBB42_24060</name>
</gene>
<evidence type="ECO:0000313" key="1">
    <source>
        <dbReference type="EMBL" id="PTU49751.1"/>
    </source>
</evidence>
<reference evidence="1 2" key="1">
    <citation type="submission" date="2018-04" db="EMBL/GenBank/DDBJ databases">
        <authorList>
            <person name="Go L.Y."/>
            <person name="Mitchell J.A."/>
        </authorList>
    </citation>
    <scope>NUCLEOTIDE SEQUENCE [LARGE SCALE GENOMIC DNA]</scope>
    <source>
        <strain evidence="1 2">KCJK7865</strain>
    </source>
</reference>
<sequence>MVDGTGVAGVREHARSHRNSAVLRACAVPVGAFLPANQATQRLQLTHVIAPSRFLASLNSWRPSIGRHRDYQEAPAMFRASTT</sequence>
<organism evidence="1 2">
    <name type="scientific">Pseudomonas plecoglossicida</name>
    <dbReference type="NCBI Taxonomy" id="70775"/>
    <lineage>
        <taxon>Bacteria</taxon>
        <taxon>Pseudomonadati</taxon>
        <taxon>Pseudomonadota</taxon>
        <taxon>Gammaproteobacteria</taxon>
        <taxon>Pseudomonadales</taxon>
        <taxon>Pseudomonadaceae</taxon>
        <taxon>Pseudomonas</taxon>
    </lineage>
</organism>
<evidence type="ECO:0000313" key="2">
    <source>
        <dbReference type="Proteomes" id="UP000244874"/>
    </source>
</evidence>
<protein>
    <submittedName>
        <fullName evidence="1">Uncharacterized protein</fullName>
    </submittedName>
</protein>
<comment type="caution">
    <text evidence="1">The sequence shown here is derived from an EMBL/GenBank/DDBJ whole genome shotgun (WGS) entry which is preliminary data.</text>
</comment>
<dbReference type="EMBL" id="QANO01000174">
    <property type="protein sequence ID" value="PTU49751.1"/>
    <property type="molecule type" value="Genomic_DNA"/>
</dbReference>
<proteinExistence type="predicted"/>
<name>A0A2R7UCI4_PSEDL</name>